<reference evidence="1" key="1">
    <citation type="submission" date="2014-09" db="EMBL/GenBank/DDBJ databases">
        <authorList>
            <person name="Magalhaes I.L.F."/>
            <person name="Oliveira U."/>
            <person name="Santos F.R."/>
            <person name="Vidigal T.H.D.A."/>
            <person name="Brescovit A.D."/>
            <person name="Santos A.J."/>
        </authorList>
    </citation>
    <scope>NUCLEOTIDE SEQUENCE</scope>
    <source>
        <tissue evidence="1">Shoot tissue taken approximately 20 cm above the soil surface</tissue>
    </source>
</reference>
<reference evidence="1" key="2">
    <citation type="journal article" date="2015" name="Data Brief">
        <title>Shoot transcriptome of the giant reed, Arundo donax.</title>
        <authorList>
            <person name="Barrero R.A."/>
            <person name="Guerrero F.D."/>
            <person name="Moolhuijzen P."/>
            <person name="Goolsby J.A."/>
            <person name="Tidwell J."/>
            <person name="Bellgard S.E."/>
            <person name="Bellgard M.I."/>
        </authorList>
    </citation>
    <scope>NUCLEOTIDE SEQUENCE</scope>
    <source>
        <tissue evidence="1">Shoot tissue taken approximately 20 cm above the soil surface</tissue>
    </source>
</reference>
<accession>A0A0A9EH80</accession>
<name>A0A0A9EH80_ARUDO</name>
<sequence length="27" mass="3239">MIISWPSDLYFCIMATCQKIFIHRSPH</sequence>
<proteinExistence type="predicted"/>
<dbReference type="AlphaFoldDB" id="A0A0A9EH80"/>
<evidence type="ECO:0000313" key="1">
    <source>
        <dbReference type="EMBL" id="JAD97200.1"/>
    </source>
</evidence>
<protein>
    <submittedName>
        <fullName evidence="1">Uncharacterized protein</fullName>
    </submittedName>
</protein>
<organism evidence="1">
    <name type="scientific">Arundo donax</name>
    <name type="common">Giant reed</name>
    <name type="synonym">Donax arundinaceus</name>
    <dbReference type="NCBI Taxonomy" id="35708"/>
    <lineage>
        <taxon>Eukaryota</taxon>
        <taxon>Viridiplantae</taxon>
        <taxon>Streptophyta</taxon>
        <taxon>Embryophyta</taxon>
        <taxon>Tracheophyta</taxon>
        <taxon>Spermatophyta</taxon>
        <taxon>Magnoliopsida</taxon>
        <taxon>Liliopsida</taxon>
        <taxon>Poales</taxon>
        <taxon>Poaceae</taxon>
        <taxon>PACMAD clade</taxon>
        <taxon>Arundinoideae</taxon>
        <taxon>Arundineae</taxon>
        <taxon>Arundo</taxon>
    </lineage>
</organism>
<dbReference type="EMBL" id="GBRH01200695">
    <property type="protein sequence ID" value="JAD97200.1"/>
    <property type="molecule type" value="Transcribed_RNA"/>
</dbReference>